<dbReference type="Proteomes" id="UP000315283">
    <property type="component" value="Unassembled WGS sequence"/>
</dbReference>
<dbReference type="PANTHER" id="PTHR33209:SF1">
    <property type="entry name" value="PEPTIDASE S49 DOMAIN-CONTAINING PROTEIN"/>
    <property type="match status" value="1"/>
</dbReference>
<dbReference type="NCBIfam" id="TIGR00705">
    <property type="entry name" value="SppA_67K"/>
    <property type="match status" value="1"/>
</dbReference>
<evidence type="ECO:0000256" key="2">
    <source>
        <dbReference type="ARBA" id="ARBA00022670"/>
    </source>
</evidence>
<organism evidence="6 7">
    <name type="scientific">SAR86 cluster bacterium</name>
    <dbReference type="NCBI Taxonomy" id="2030880"/>
    <lineage>
        <taxon>Bacteria</taxon>
        <taxon>Pseudomonadati</taxon>
        <taxon>Pseudomonadota</taxon>
        <taxon>Gammaproteobacteria</taxon>
        <taxon>SAR86 cluster</taxon>
    </lineage>
</organism>
<name>A0A520N393_9GAMM</name>
<keyword evidence="3" id="KW-0378">Hydrolase</keyword>
<keyword evidence="4" id="KW-0720">Serine protease</keyword>
<dbReference type="PANTHER" id="PTHR33209">
    <property type="entry name" value="PROTEASE 4"/>
    <property type="match status" value="1"/>
</dbReference>
<dbReference type="SUPFAM" id="SSF52096">
    <property type="entry name" value="ClpP/crotonase"/>
    <property type="match status" value="2"/>
</dbReference>
<dbReference type="GO" id="GO:0016020">
    <property type="term" value="C:membrane"/>
    <property type="evidence" value="ECO:0007669"/>
    <property type="project" value="InterPro"/>
</dbReference>
<dbReference type="GO" id="GO:0008236">
    <property type="term" value="F:serine-type peptidase activity"/>
    <property type="evidence" value="ECO:0007669"/>
    <property type="project" value="UniProtKB-KW"/>
</dbReference>
<dbReference type="Pfam" id="PF01343">
    <property type="entry name" value="Peptidase_S49"/>
    <property type="match status" value="2"/>
</dbReference>
<evidence type="ECO:0000256" key="4">
    <source>
        <dbReference type="ARBA" id="ARBA00022825"/>
    </source>
</evidence>
<accession>A0A520N393</accession>
<dbReference type="NCBIfam" id="TIGR00706">
    <property type="entry name" value="SppA_dom"/>
    <property type="match status" value="1"/>
</dbReference>
<dbReference type="CDD" id="cd07023">
    <property type="entry name" value="S49_Sppa_N_C"/>
    <property type="match status" value="1"/>
</dbReference>
<evidence type="ECO:0000256" key="3">
    <source>
        <dbReference type="ARBA" id="ARBA00022801"/>
    </source>
</evidence>
<dbReference type="InterPro" id="IPR029045">
    <property type="entry name" value="ClpP/crotonase-like_dom_sf"/>
</dbReference>
<dbReference type="InterPro" id="IPR004634">
    <property type="entry name" value="Pept_S49_pIV"/>
</dbReference>
<feature type="domain" description="Peptidase S49" evidence="5">
    <location>
        <begin position="283"/>
        <end position="433"/>
    </location>
</feature>
<protein>
    <submittedName>
        <fullName evidence="6">Signal peptide peptidase SppA</fullName>
    </submittedName>
</protein>
<evidence type="ECO:0000313" key="6">
    <source>
        <dbReference type="EMBL" id="RZO27943.1"/>
    </source>
</evidence>
<dbReference type="InterPro" id="IPR004635">
    <property type="entry name" value="Pept_S49_SppA"/>
</dbReference>
<proteinExistence type="inferred from homology"/>
<comment type="caution">
    <text evidence="6">The sequence shown here is derived from an EMBL/GenBank/DDBJ whole genome shotgun (WGS) entry which is preliminary data.</text>
</comment>
<dbReference type="AlphaFoldDB" id="A0A520N393"/>
<reference evidence="6 7" key="1">
    <citation type="submission" date="2019-02" db="EMBL/GenBank/DDBJ databases">
        <title>Prokaryotic population dynamics and viral predation in marine succession experiment using metagenomics: the confinement effect.</title>
        <authorList>
            <person name="Haro-Moreno J.M."/>
            <person name="Rodriguez-Valera F."/>
            <person name="Lopez-Perez M."/>
        </authorList>
    </citation>
    <scope>NUCLEOTIDE SEQUENCE [LARGE SCALE GENOMIC DNA]</scope>
    <source>
        <strain evidence="6">MED-G164</strain>
    </source>
</reference>
<dbReference type="InterPro" id="IPR047272">
    <property type="entry name" value="S49_SppA_C"/>
</dbReference>
<dbReference type="GO" id="GO:0006465">
    <property type="term" value="P:signal peptide processing"/>
    <property type="evidence" value="ECO:0007669"/>
    <property type="project" value="InterPro"/>
</dbReference>
<dbReference type="InterPro" id="IPR002142">
    <property type="entry name" value="Peptidase_S49"/>
</dbReference>
<feature type="domain" description="Peptidase S49" evidence="5">
    <location>
        <begin position="28"/>
        <end position="183"/>
    </location>
</feature>
<dbReference type="Gene3D" id="3.90.226.10">
    <property type="entry name" value="2-enoyl-CoA Hydratase, Chain A, domain 1"/>
    <property type="match status" value="3"/>
</dbReference>
<keyword evidence="2" id="KW-0645">Protease</keyword>
<evidence type="ECO:0000313" key="7">
    <source>
        <dbReference type="Proteomes" id="UP000315283"/>
    </source>
</evidence>
<evidence type="ECO:0000259" key="5">
    <source>
        <dbReference type="Pfam" id="PF01343"/>
    </source>
</evidence>
<sequence length="504" mass="56438">MAAIYINVSELGMYYASAFEIASAVKNLRDNNKRVISYAENFGNNAYLISSQAETLMVNNYGLVSAFGFSRKREFYKDLYENINLNYNIFVAGDFKSGPEPYTRNSMSEEDKLAWNEFANPLWKKMTAMMEAGRNLPEGTIQEYGDSIWDLSLESPMQSEIALELGLVDMVVTREDLRHWMYEEFPNEDRDKNSLPDSISIYEYLSTLEEQENKSENKIAIVNVEGTIVTGEVSYNIAGSDTIVTNIRKAIKDDSVKALVLRVNSPGGDVWASELITNALNEFKSSGRPIISSMGDIAASGGVWVTTLSDEIWAKPETLTGSIGVYGIVPTLDGIYDWAGIQVDGISSTKAGEWDERFAMPDYVTNSIQASIDNTYDKFVNKVAENRDMPFKEVLSIAGGRIWSGEKALQLGLVDKIGDLNDAINAAANYADLTDFKTVSYTKDLDPFEMFIAELLKNLDVNINISNHGKMFLNFLNKQYNFIDTNKDINVALYCFECEYLSSK</sequence>
<dbReference type="EMBL" id="SHBJ01000023">
    <property type="protein sequence ID" value="RZO27943.1"/>
    <property type="molecule type" value="Genomic_DNA"/>
</dbReference>
<gene>
    <name evidence="6" type="primary">sppA</name>
    <name evidence="6" type="ORF">EVA97_03415</name>
</gene>
<dbReference type="Gene3D" id="6.20.330.10">
    <property type="match status" value="1"/>
</dbReference>
<evidence type="ECO:0000256" key="1">
    <source>
        <dbReference type="ARBA" id="ARBA00008683"/>
    </source>
</evidence>
<comment type="similarity">
    <text evidence="1">Belongs to the peptidase S49 family.</text>
</comment>